<gene>
    <name evidence="10" type="ORF">SAMN06297280_0575</name>
</gene>
<dbReference type="PANTHER" id="PTHR43213">
    <property type="entry name" value="BIFUNCTIONAL DTTP/UTP PYROPHOSPHATASE/METHYLTRANSFERASE PROTEIN-RELATED"/>
    <property type="match status" value="1"/>
</dbReference>
<evidence type="ECO:0000313" key="10">
    <source>
        <dbReference type="EMBL" id="SNY43372.1"/>
    </source>
</evidence>
<dbReference type="EC" id="3.6.1.-" evidence="9"/>
<dbReference type="Gene3D" id="3.90.950.10">
    <property type="match status" value="1"/>
</dbReference>
<dbReference type="Proteomes" id="UP000219353">
    <property type="component" value="Unassembled WGS sequence"/>
</dbReference>
<dbReference type="RefSeq" id="WP_097109825.1">
    <property type="nucleotide sequence ID" value="NZ_OBEB01000001.1"/>
</dbReference>
<dbReference type="PIRSF" id="PIRSF006305">
    <property type="entry name" value="Maf"/>
    <property type="match status" value="1"/>
</dbReference>
<comment type="function">
    <text evidence="6 9">Nucleoside triphosphate pyrophosphatase that hydrolyzes 7-methyl-GTP (m(7)GTP). May have a dual role in cell division arrest and in preventing the incorporation of modified nucleotides into cellular nucleic acids.</text>
</comment>
<organism evidence="10 11">
    <name type="scientific">Arsukibacterium tuosuense</name>
    <dbReference type="NCBI Taxonomy" id="1323745"/>
    <lineage>
        <taxon>Bacteria</taxon>
        <taxon>Pseudomonadati</taxon>
        <taxon>Pseudomonadota</taxon>
        <taxon>Gammaproteobacteria</taxon>
        <taxon>Chromatiales</taxon>
        <taxon>Chromatiaceae</taxon>
        <taxon>Arsukibacterium</taxon>
    </lineage>
</organism>
<feature type="site" description="Important for substrate specificity" evidence="9">
    <location>
        <position position="159"/>
    </location>
</feature>
<comment type="subcellular location">
    <subcellularLocation>
        <location evidence="1 9">Cytoplasm</location>
    </subcellularLocation>
</comment>
<dbReference type="NCBIfam" id="TIGR00172">
    <property type="entry name" value="maf"/>
    <property type="match status" value="1"/>
</dbReference>
<evidence type="ECO:0000313" key="11">
    <source>
        <dbReference type="Proteomes" id="UP000219353"/>
    </source>
</evidence>
<keyword evidence="4 9" id="KW-0546">Nucleotide metabolism</keyword>
<feature type="active site" description="Proton acceptor" evidence="9">
    <location>
        <position position="74"/>
    </location>
</feature>
<dbReference type="GO" id="GO:0047429">
    <property type="term" value="F:nucleoside triphosphate diphosphatase activity"/>
    <property type="evidence" value="ECO:0007669"/>
    <property type="project" value="InterPro"/>
</dbReference>
<dbReference type="AlphaFoldDB" id="A0A285I5S5"/>
<comment type="similarity">
    <text evidence="7 9">Belongs to the Maf family. YceF subfamily.</text>
</comment>
<evidence type="ECO:0000256" key="5">
    <source>
        <dbReference type="ARBA" id="ARBA00050213"/>
    </source>
</evidence>
<keyword evidence="11" id="KW-1185">Reference proteome</keyword>
<evidence type="ECO:0000256" key="8">
    <source>
        <dbReference type="ARBA" id="ARBA00068163"/>
    </source>
</evidence>
<evidence type="ECO:0000256" key="6">
    <source>
        <dbReference type="ARBA" id="ARBA00053369"/>
    </source>
</evidence>
<accession>A0A285I5S5</accession>
<keyword evidence="2 9" id="KW-0963">Cytoplasm</keyword>
<dbReference type="Pfam" id="PF02545">
    <property type="entry name" value="Maf"/>
    <property type="match status" value="1"/>
</dbReference>
<dbReference type="HAMAP" id="MF_00528">
    <property type="entry name" value="Maf"/>
    <property type="match status" value="1"/>
</dbReference>
<proteinExistence type="inferred from homology"/>
<evidence type="ECO:0000256" key="7">
    <source>
        <dbReference type="ARBA" id="ARBA00060749"/>
    </source>
</evidence>
<dbReference type="PANTHER" id="PTHR43213:SF10">
    <property type="entry name" value="7-METHYL-GTP PYROPHOSPHATASE"/>
    <property type="match status" value="1"/>
</dbReference>
<dbReference type="FunFam" id="3.90.950.10:FF:000005">
    <property type="entry name" value="7-methyl-GTP pyrophosphatase"/>
    <property type="match status" value="1"/>
</dbReference>
<dbReference type="InterPro" id="IPR029001">
    <property type="entry name" value="ITPase-like_fam"/>
</dbReference>
<dbReference type="GO" id="GO:0005737">
    <property type="term" value="C:cytoplasm"/>
    <property type="evidence" value="ECO:0007669"/>
    <property type="project" value="UniProtKB-SubCell"/>
</dbReference>
<name>A0A285I5S5_9GAMM</name>
<evidence type="ECO:0000256" key="3">
    <source>
        <dbReference type="ARBA" id="ARBA00022801"/>
    </source>
</evidence>
<dbReference type="SUPFAM" id="SSF52972">
    <property type="entry name" value="ITPase-like"/>
    <property type="match status" value="1"/>
</dbReference>
<comment type="caution">
    <text evidence="9">Lacks conserved residue(s) required for the propagation of feature annotation.</text>
</comment>
<comment type="catalytic activity">
    <reaction evidence="5 9">
        <text>N(7)-methyl-GTP + H2O = N(7)-methyl-GMP + diphosphate + H(+)</text>
        <dbReference type="Rhea" id="RHEA:58744"/>
        <dbReference type="ChEBI" id="CHEBI:15377"/>
        <dbReference type="ChEBI" id="CHEBI:15378"/>
        <dbReference type="ChEBI" id="CHEBI:33019"/>
        <dbReference type="ChEBI" id="CHEBI:58285"/>
        <dbReference type="ChEBI" id="CHEBI:87133"/>
    </reaction>
</comment>
<evidence type="ECO:0000256" key="1">
    <source>
        <dbReference type="ARBA" id="ARBA00004496"/>
    </source>
</evidence>
<sequence length="201" mass="21624">MTQSTLPKLYLASTSPYRRQLLAKLTPHFIAVKPQTDESPLPDEDATALVRRLARAKAQAVAATLDEGLVIGSDQVAVFNAQIIGKPHTHDNAVAQLRQFSGHSVTFLTGLALLNAATGNCQLIVEPFTVCFRKLTEAEIVAYVEREQPLDCAGSFKSEGLGISLFSAMRGDDPNSLIGLPLIKLLQLLRNEGVNLLTCGG</sequence>
<feature type="site" description="Important for substrate specificity" evidence="9">
    <location>
        <position position="75"/>
    </location>
</feature>
<protein>
    <recommendedName>
        <fullName evidence="8 9">7-methyl-GTP pyrophosphatase</fullName>
        <shortName evidence="9">m(7)GTP pyrophosphatase</shortName>
        <ecNumber evidence="9">3.6.1.-</ecNumber>
    </recommendedName>
</protein>
<reference evidence="11" key="1">
    <citation type="submission" date="2017-09" db="EMBL/GenBank/DDBJ databases">
        <authorList>
            <person name="Varghese N."/>
            <person name="Submissions S."/>
        </authorList>
    </citation>
    <scope>NUCLEOTIDE SEQUENCE [LARGE SCALE GENOMIC DNA]</scope>
    <source>
        <strain evidence="11">CGMCC 1.12461</strain>
    </source>
</reference>
<dbReference type="InterPro" id="IPR003697">
    <property type="entry name" value="Maf-like"/>
</dbReference>
<dbReference type="EMBL" id="OBEB01000001">
    <property type="protein sequence ID" value="SNY43372.1"/>
    <property type="molecule type" value="Genomic_DNA"/>
</dbReference>
<dbReference type="CDD" id="cd00555">
    <property type="entry name" value="Maf"/>
    <property type="match status" value="1"/>
</dbReference>
<comment type="cofactor">
    <cofactor evidence="9">
        <name>a divalent metal cation</name>
        <dbReference type="ChEBI" id="CHEBI:60240"/>
    </cofactor>
</comment>
<dbReference type="GO" id="GO:0009117">
    <property type="term" value="P:nucleotide metabolic process"/>
    <property type="evidence" value="ECO:0007669"/>
    <property type="project" value="UniProtKB-KW"/>
</dbReference>
<feature type="site" description="Important for substrate specificity" evidence="9">
    <location>
        <position position="17"/>
    </location>
</feature>
<evidence type="ECO:0000256" key="4">
    <source>
        <dbReference type="ARBA" id="ARBA00023080"/>
    </source>
</evidence>
<keyword evidence="3 9" id="KW-0378">Hydrolase</keyword>
<dbReference type="OrthoDB" id="9813694at2"/>
<evidence type="ECO:0000256" key="9">
    <source>
        <dbReference type="HAMAP-Rule" id="MF_00528"/>
    </source>
</evidence>
<evidence type="ECO:0000256" key="2">
    <source>
        <dbReference type="ARBA" id="ARBA00022490"/>
    </source>
</evidence>